<dbReference type="AlphaFoldDB" id="A0A7W9W8B1"/>
<name>A0A7W9W8B1_ARMRO</name>
<keyword evidence="3" id="KW-0456">Lyase</keyword>
<evidence type="ECO:0000259" key="2">
    <source>
        <dbReference type="Pfam" id="PF00266"/>
    </source>
</evidence>
<dbReference type="PANTHER" id="PTHR43092">
    <property type="entry name" value="L-CYSTEINE DESULFHYDRASE"/>
    <property type="match status" value="1"/>
</dbReference>
<feature type="domain" description="Aminotransferase class V" evidence="2">
    <location>
        <begin position="52"/>
        <end position="376"/>
    </location>
</feature>
<dbReference type="PANTHER" id="PTHR43092:SF2">
    <property type="entry name" value="HERCYNYLCYSTEINE SULFOXIDE LYASE"/>
    <property type="match status" value="1"/>
</dbReference>
<evidence type="ECO:0000313" key="3">
    <source>
        <dbReference type="EMBL" id="MBB6052081.1"/>
    </source>
</evidence>
<keyword evidence="1" id="KW-0663">Pyridoxal phosphate</keyword>
<dbReference type="Pfam" id="PF00266">
    <property type="entry name" value="Aminotran_5"/>
    <property type="match status" value="1"/>
</dbReference>
<dbReference type="Proteomes" id="UP000520814">
    <property type="component" value="Unassembled WGS sequence"/>
</dbReference>
<organism evidence="3 4">
    <name type="scientific">Armatimonas rosea</name>
    <dbReference type="NCBI Taxonomy" id="685828"/>
    <lineage>
        <taxon>Bacteria</taxon>
        <taxon>Bacillati</taxon>
        <taxon>Armatimonadota</taxon>
        <taxon>Armatimonadia</taxon>
        <taxon>Armatimonadales</taxon>
        <taxon>Armatimonadaceae</taxon>
        <taxon>Armatimonas</taxon>
    </lineage>
</organism>
<evidence type="ECO:0000256" key="1">
    <source>
        <dbReference type="ARBA" id="ARBA00022898"/>
    </source>
</evidence>
<dbReference type="EMBL" id="JACHGW010000003">
    <property type="protein sequence ID" value="MBB6052081.1"/>
    <property type="molecule type" value="Genomic_DNA"/>
</dbReference>
<dbReference type="GO" id="GO:0016829">
    <property type="term" value="F:lyase activity"/>
    <property type="evidence" value="ECO:0007669"/>
    <property type="project" value="UniProtKB-KW"/>
</dbReference>
<dbReference type="InterPro" id="IPR015424">
    <property type="entry name" value="PyrdxlP-dep_Trfase"/>
</dbReference>
<dbReference type="InterPro" id="IPR015421">
    <property type="entry name" value="PyrdxlP-dep_Trfase_major"/>
</dbReference>
<comment type="caution">
    <text evidence="3">The sequence shown here is derived from an EMBL/GenBank/DDBJ whole genome shotgun (WGS) entry which is preliminary data.</text>
</comment>
<gene>
    <name evidence="3" type="ORF">HNQ39_003891</name>
</gene>
<reference evidence="3 4" key="1">
    <citation type="submission" date="2020-08" db="EMBL/GenBank/DDBJ databases">
        <title>Genomic Encyclopedia of Type Strains, Phase IV (KMG-IV): sequencing the most valuable type-strain genomes for metagenomic binning, comparative biology and taxonomic classification.</title>
        <authorList>
            <person name="Goeker M."/>
        </authorList>
    </citation>
    <scope>NUCLEOTIDE SEQUENCE [LARGE SCALE GENOMIC DNA]</scope>
    <source>
        <strain evidence="3 4">DSM 23562</strain>
    </source>
</reference>
<dbReference type="Gene3D" id="3.90.1150.10">
    <property type="entry name" value="Aspartate Aminotransferase, domain 1"/>
    <property type="match status" value="1"/>
</dbReference>
<accession>A0A7W9W8B1</accession>
<keyword evidence="4" id="KW-1185">Reference proteome</keyword>
<evidence type="ECO:0000313" key="4">
    <source>
        <dbReference type="Proteomes" id="UP000520814"/>
    </source>
</evidence>
<dbReference type="InterPro" id="IPR015422">
    <property type="entry name" value="PyrdxlP-dep_Trfase_small"/>
</dbReference>
<proteinExistence type="predicted"/>
<dbReference type="SUPFAM" id="SSF53383">
    <property type="entry name" value="PLP-dependent transferases"/>
    <property type="match status" value="1"/>
</dbReference>
<dbReference type="InterPro" id="IPR000192">
    <property type="entry name" value="Aminotrans_V_dom"/>
</dbReference>
<protein>
    <submittedName>
        <fullName evidence="3">L-cysteine/cystine lyase</fullName>
    </submittedName>
</protein>
<sequence length="385" mass="41985">MNIDQIRAGMPALTEILQVNSGTKGICAAPVVEALLENTRRVEVGGYLGYCEIQQKAATARARLAGVFGCDDSELAFTGNATVSLNVALALPWEHWGAGGPVDVLISDHEYPTTNMVFGYLEKIGKARLIRFVLSEDFETMQESLEAQVTAGTKLLVGSHVCCNTGLRTDAKALSDWARARGIVSYIDGAQAAGQFPINLHALGCDLYITNGHKWLFGPNGVGLLYVRAGFEDELTPTMVGMGTMDFSNHGSWAPGAQRFDLAATRPAQVLATMHAALDWLEGLGFENLWARQKALTDHVKGRILEMPERFTLLTPLEFEKSSALTSIQIAGKTGEQIGAFAGKMLEEKRAFLRPVPEFDALRLSMAYYNTEEDFERAFAMLAEL</sequence>
<dbReference type="Gene3D" id="3.40.640.10">
    <property type="entry name" value="Type I PLP-dependent aspartate aminotransferase-like (Major domain)"/>
    <property type="match status" value="1"/>
</dbReference>
<dbReference type="RefSeq" id="WP_184200340.1">
    <property type="nucleotide sequence ID" value="NZ_JACHGW010000003.1"/>
</dbReference>